<comment type="caution">
    <text evidence="2">The sequence shown here is derived from an EMBL/GenBank/DDBJ whole genome shotgun (WGS) entry which is preliminary data.</text>
</comment>
<proteinExistence type="predicted"/>
<name>A0A8H6I6X8_9AGAR</name>
<dbReference type="AlphaFoldDB" id="A0A8H6I6X8"/>
<dbReference type="EMBL" id="JACGCI010000013">
    <property type="protein sequence ID" value="KAF6760045.1"/>
    <property type="molecule type" value="Genomic_DNA"/>
</dbReference>
<feature type="compositionally biased region" description="Basic residues" evidence="1">
    <location>
        <begin position="230"/>
        <end position="240"/>
    </location>
</feature>
<protein>
    <submittedName>
        <fullName evidence="2">Uncharacterized protein</fullName>
    </submittedName>
</protein>
<evidence type="ECO:0000256" key="1">
    <source>
        <dbReference type="SAM" id="MobiDB-lite"/>
    </source>
</evidence>
<dbReference type="Proteomes" id="UP000521943">
    <property type="component" value="Unassembled WGS sequence"/>
</dbReference>
<sequence length="401" mass="43708">MAYPYYPQAPGTAPYGPSQIAIGPPPAPTYQPQSTWGGIDYYRAHAPSQDPSLFNHAWDRVRQFDMSNAGGLGVGLHEARHWHRRAYGGMNELSIMNPTEIGHAAAYEAYRTWNQNRSMYEPLGPDIERQREGLIGLAVAEASRLLSFGGRVMDPYARSTASDAAAYTASFIFYQRRQDDEFSSYRGRGRSHSRAHSRYGDYDRDYGDRGQYDDLDYDHDRDYDYPRGRSMSRPRARSLSRPRSYAGSYSGYDGYEGTPYPSATMPLHHGPGAGYPGMQPAPYAGSGYAGSAVGGMTPGLYPGGYPPQQYAPGQVTYPGGSSVPLGPVPLGHASSGSSGYSGYSQPGYMAGPMGAMPMGTAMSQGSMGGMPMGQAPPQTIVIHKSRRHKHRHHRSRSRGSA</sequence>
<gene>
    <name evidence="2" type="ORF">DFP72DRAFT_883027</name>
</gene>
<evidence type="ECO:0000313" key="2">
    <source>
        <dbReference type="EMBL" id="KAF6760045.1"/>
    </source>
</evidence>
<organism evidence="2 3">
    <name type="scientific">Ephemerocybe angulata</name>
    <dbReference type="NCBI Taxonomy" id="980116"/>
    <lineage>
        <taxon>Eukaryota</taxon>
        <taxon>Fungi</taxon>
        <taxon>Dikarya</taxon>
        <taxon>Basidiomycota</taxon>
        <taxon>Agaricomycotina</taxon>
        <taxon>Agaricomycetes</taxon>
        <taxon>Agaricomycetidae</taxon>
        <taxon>Agaricales</taxon>
        <taxon>Agaricineae</taxon>
        <taxon>Psathyrellaceae</taxon>
        <taxon>Ephemerocybe</taxon>
    </lineage>
</organism>
<keyword evidence="3" id="KW-1185">Reference proteome</keyword>
<evidence type="ECO:0000313" key="3">
    <source>
        <dbReference type="Proteomes" id="UP000521943"/>
    </source>
</evidence>
<feature type="compositionally biased region" description="Basic and acidic residues" evidence="1">
    <location>
        <begin position="198"/>
        <end position="227"/>
    </location>
</feature>
<accession>A0A8H6I6X8</accession>
<feature type="compositionally biased region" description="Basic residues" evidence="1">
    <location>
        <begin position="187"/>
        <end position="197"/>
    </location>
</feature>
<reference evidence="2 3" key="1">
    <citation type="submission" date="2020-07" db="EMBL/GenBank/DDBJ databases">
        <title>Comparative genomics of pyrophilous fungi reveals a link between fire events and developmental genes.</title>
        <authorList>
            <consortium name="DOE Joint Genome Institute"/>
            <person name="Steindorff A.S."/>
            <person name="Carver A."/>
            <person name="Calhoun S."/>
            <person name="Stillman K."/>
            <person name="Liu H."/>
            <person name="Lipzen A."/>
            <person name="Pangilinan J."/>
            <person name="Labutti K."/>
            <person name="Bruns T.D."/>
            <person name="Grigoriev I.V."/>
        </authorList>
    </citation>
    <scope>NUCLEOTIDE SEQUENCE [LARGE SCALE GENOMIC DNA]</scope>
    <source>
        <strain evidence="2 3">CBS 144469</strain>
    </source>
</reference>
<feature type="region of interest" description="Disordered" evidence="1">
    <location>
        <begin position="183"/>
        <end position="245"/>
    </location>
</feature>
<dbReference type="OrthoDB" id="2802356at2759"/>